<name>A0ABQ9EV02_TEGGR</name>
<organism evidence="1 2">
    <name type="scientific">Tegillarca granosa</name>
    <name type="common">Malaysian cockle</name>
    <name type="synonym">Anadara granosa</name>
    <dbReference type="NCBI Taxonomy" id="220873"/>
    <lineage>
        <taxon>Eukaryota</taxon>
        <taxon>Metazoa</taxon>
        <taxon>Spiralia</taxon>
        <taxon>Lophotrochozoa</taxon>
        <taxon>Mollusca</taxon>
        <taxon>Bivalvia</taxon>
        <taxon>Autobranchia</taxon>
        <taxon>Pteriomorphia</taxon>
        <taxon>Arcoida</taxon>
        <taxon>Arcoidea</taxon>
        <taxon>Arcidae</taxon>
        <taxon>Tegillarca</taxon>
    </lineage>
</organism>
<evidence type="ECO:0000313" key="1">
    <source>
        <dbReference type="EMBL" id="KAJ8309005.1"/>
    </source>
</evidence>
<evidence type="ECO:0000313" key="2">
    <source>
        <dbReference type="Proteomes" id="UP001217089"/>
    </source>
</evidence>
<gene>
    <name evidence="1" type="ORF">KUTeg_013879</name>
</gene>
<dbReference type="EMBL" id="JARBDR010000657">
    <property type="protein sequence ID" value="KAJ8309005.1"/>
    <property type="molecule type" value="Genomic_DNA"/>
</dbReference>
<reference evidence="1 2" key="1">
    <citation type="submission" date="2022-12" db="EMBL/GenBank/DDBJ databases">
        <title>Chromosome-level genome of Tegillarca granosa.</title>
        <authorList>
            <person name="Kim J."/>
        </authorList>
    </citation>
    <scope>NUCLEOTIDE SEQUENCE [LARGE SCALE GENOMIC DNA]</scope>
    <source>
        <strain evidence="1">Teg-2019</strain>
        <tissue evidence="1">Adductor muscle</tissue>
    </source>
</reference>
<dbReference type="Proteomes" id="UP001217089">
    <property type="component" value="Unassembled WGS sequence"/>
</dbReference>
<protein>
    <submittedName>
        <fullName evidence="1">Uncharacterized protein</fullName>
    </submittedName>
</protein>
<sequence>MNEHTAQRCMSGNKQSAVTPVQVDILELEHLHHFLRNFISLINNYEITDML</sequence>
<proteinExistence type="predicted"/>
<accession>A0ABQ9EV02</accession>
<keyword evidence="2" id="KW-1185">Reference proteome</keyword>
<comment type="caution">
    <text evidence="1">The sequence shown here is derived from an EMBL/GenBank/DDBJ whole genome shotgun (WGS) entry which is preliminary data.</text>
</comment>